<gene>
    <name evidence="3" type="ORF">GTGU_04339</name>
</gene>
<reference evidence="4" key="1">
    <citation type="submission" date="2014-05" db="EMBL/GenBank/DDBJ databases">
        <title>ATOL: Assembling a taxonomically balanced genome-scale reconstruction of the evolutionary history of the Enterobacteriaceae.</title>
        <authorList>
            <person name="Plunkett G. III"/>
            <person name="Neeno-Eckwall E.C."/>
            <person name="Glasner J.D."/>
            <person name="Perna N.T."/>
        </authorList>
    </citation>
    <scope>NUCLEOTIDE SEQUENCE [LARGE SCALE GENOMIC DNA]</scope>
    <source>
        <strain evidence="4">ATCC 49490</strain>
    </source>
</reference>
<dbReference type="InterPro" id="IPR018754">
    <property type="entry name" value="RovC-like_DNA-bd"/>
</dbReference>
<dbReference type="Pfam" id="PF10074">
    <property type="entry name" value="RovC_DNA-bd"/>
    <property type="match status" value="1"/>
</dbReference>
<organism evidence="3 4">
    <name type="scientific">Trabulsiella guamensis ATCC 49490</name>
    <dbReference type="NCBI Taxonomy" id="1005994"/>
    <lineage>
        <taxon>Bacteria</taxon>
        <taxon>Pseudomonadati</taxon>
        <taxon>Pseudomonadota</taxon>
        <taxon>Gammaproteobacteria</taxon>
        <taxon>Enterobacterales</taxon>
        <taxon>Enterobacteriaceae</taxon>
        <taxon>Trabulsiella</taxon>
    </lineage>
</organism>
<dbReference type="EMBL" id="JMTB01000118">
    <property type="protein sequence ID" value="KFB99012.1"/>
    <property type="molecule type" value="Genomic_DNA"/>
</dbReference>
<dbReference type="RefSeq" id="WP_038162275.1">
    <property type="nucleotide sequence ID" value="NZ_JMTB01000118.1"/>
</dbReference>
<proteinExistence type="predicted"/>
<name>A0A084ZNG8_9ENTR</name>
<feature type="domain" description="T6SS Transcription factor RovC-like DNA binding" evidence="1">
    <location>
        <begin position="173"/>
        <end position="231"/>
    </location>
</feature>
<evidence type="ECO:0000259" key="2">
    <source>
        <dbReference type="Pfam" id="PF20109"/>
    </source>
</evidence>
<dbReference type="InterPro" id="IPR045465">
    <property type="entry name" value="Trans_reg_dom"/>
</dbReference>
<evidence type="ECO:0000259" key="1">
    <source>
        <dbReference type="Pfam" id="PF10074"/>
    </source>
</evidence>
<evidence type="ECO:0008006" key="5">
    <source>
        <dbReference type="Google" id="ProtNLM"/>
    </source>
</evidence>
<dbReference type="eggNOG" id="COG5419">
    <property type="taxonomic scope" value="Bacteria"/>
</dbReference>
<evidence type="ECO:0000313" key="3">
    <source>
        <dbReference type="EMBL" id="KFB99012.1"/>
    </source>
</evidence>
<accession>A0A084ZNG8</accession>
<feature type="domain" description="Transcriptional regulator-like" evidence="2">
    <location>
        <begin position="5"/>
        <end position="50"/>
    </location>
</feature>
<evidence type="ECO:0000313" key="4">
    <source>
        <dbReference type="Proteomes" id="UP000028630"/>
    </source>
</evidence>
<comment type="caution">
    <text evidence="3">The sequence shown here is derived from an EMBL/GenBank/DDBJ whole genome shotgun (WGS) entry which is preliminary data.</text>
</comment>
<dbReference type="OrthoDB" id="8654520at2"/>
<dbReference type="Pfam" id="PF20109">
    <property type="entry name" value="Trans_reg_dom"/>
    <property type="match status" value="1"/>
</dbReference>
<dbReference type="Proteomes" id="UP000028630">
    <property type="component" value="Unassembled WGS sequence"/>
</dbReference>
<sequence>MDSEAYTDFAWEYLRRNKHYIADWELSKNSKSRPGIQTTLDRNAEKKWGLLKYADPSEKNPKNVFWSPELSSKSARVILSKYGDCIWSSLYKNSGMKLEKLTLQDKTTCIKIFNQNDYFQFFIEDIDALNSRSRIFLCFPLNLDNKIKSKNIDFIKGIINNQISDLNKEPPPNLLETIDDLNKGFSHRTIASKIFGKELVETEWSSDSWLRANIRYRIKKAITLVNTGYLNYI</sequence>
<protein>
    <recommendedName>
        <fullName evidence="5">DUF2285 domain-containing protein</fullName>
    </recommendedName>
</protein>
<keyword evidence="4" id="KW-1185">Reference proteome</keyword>
<dbReference type="AlphaFoldDB" id="A0A084ZNG8"/>